<dbReference type="WBParaSite" id="SSLN_0000177501-mRNA-1">
    <property type="protein sequence ID" value="SSLN_0000177501-mRNA-1"/>
    <property type="gene ID" value="SSLN_0000177501"/>
</dbReference>
<organism evidence="3">
    <name type="scientific">Schistocephalus solidus</name>
    <name type="common">Tapeworm</name>
    <dbReference type="NCBI Taxonomy" id="70667"/>
    <lineage>
        <taxon>Eukaryota</taxon>
        <taxon>Metazoa</taxon>
        <taxon>Spiralia</taxon>
        <taxon>Lophotrochozoa</taxon>
        <taxon>Platyhelminthes</taxon>
        <taxon>Cestoda</taxon>
        <taxon>Eucestoda</taxon>
        <taxon>Diphyllobothriidea</taxon>
        <taxon>Diphyllobothriidae</taxon>
        <taxon>Schistocephalus</taxon>
    </lineage>
</organism>
<keyword evidence="2" id="KW-1185">Reference proteome</keyword>
<evidence type="ECO:0000313" key="3">
    <source>
        <dbReference type="WBParaSite" id="SSLN_0000177501-mRNA-1"/>
    </source>
</evidence>
<proteinExistence type="predicted"/>
<dbReference type="EMBL" id="UYSU01005719">
    <property type="protein sequence ID" value="VDL88097.1"/>
    <property type="molecule type" value="Genomic_DNA"/>
</dbReference>
<gene>
    <name evidence="1" type="ORF">SSLN_LOCUS1712</name>
</gene>
<dbReference type="Proteomes" id="UP000275846">
    <property type="component" value="Unassembled WGS sequence"/>
</dbReference>
<reference evidence="3" key="1">
    <citation type="submission" date="2016-06" db="UniProtKB">
        <authorList>
            <consortium name="WormBaseParasite"/>
        </authorList>
    </citation>
    <scope>IDENTIFICATION</scope>
</reference>
<dbReference type="AlphaFoldDB" id="A0A183SBW4"/>
<sequence>MRRKKARKKATWMRPRSRRWHLLDYVLIRRRDRQELLLTKAIRDADGWTDHHLPFGQLQASMWNRHGIHLNTKLKMCHLDDTPVRSVYLDRLLKLSQEAESLSSQLPPQNTEAEMARQDYGYGSHGADWNPQHIRHAEASATVM</sequence>
<evidence type="ECO:0000313" key="1">
    <source>
        <dbReference type="EMBL" id="VDL88097.1"/>
    </source>
</evidence>
<name>A0A183SBW4_SCHSO</name>
<evidence type="ECO:0000313" key="2">
    <source>
        <dbReference type="Proteomes" id="UP000275846"/>
    </source>
</evidence>
<accession>A0A183SBW4</accession>
<reference evidence="1 2" key="2">
    <citation type="submission" date="2018-11" db="EMBL/GenBank/DDBJ databases">
        <authorList>
            <consortium name="Pathogen Informatics"/>
        </authorList>
    </citation>
    <scope>NUCLEOTIDE SEQUENCE [LARGE SCALE GENOMIC DNA]</scope>
    <source>
        <strain evidence="1 2">NST_G2</strain>
    </source>
</reference>
<protein>
    <submittedName>
        <fullName evidence="3">HTH LytTR-type domain-containing protein</fullName>
    </submittedName>
</protein>